<feature type="transmembrane region" description="Helical" evidence="1">
    <location>
        <begin position="6"/>
        <end position="25"/>
    </location>
</feature>
<reference evidence="2 3" key="1">
    <citation type="journal article" date="2013" name="Genome Announc.">
        <title>Draft Genome Sequence of the Methanotrophic Gammaproteobacterium Methyloglobulus morosus DSM 22980 Strain KoM1.</title>
        <authorList>
            <person name="Poehlein A."/>
            <person name="Deutzmann J.S."/>
            <person name="Daniel R."/>
            <person name="Simeonova D.D."/>
        </authorList>
    </citation>
    <scope>NUCLEOTIDE SEQUENCE [LARGE SCALE GENOMIC DNA]</scope>
    <source>
        <strain evidence="2 3">KoM1</strain>
    </source>
</reference>
<dbReference type="RefSeq" id="WP_023495535.1">
    <property type="nucleotide sequence ID" value="NZ_AYLO01000100.1"/>
</dbReference>
<keyword evidence="1" id="KW-1133">Transmembrane helix</keyword>
<dbReference type="EMBL" id="AYLO01000100">
    <property type="protein sequence ID" value="ESS71364.1"/>
    <property type="molecule type" value="Genomic_DNA"/>
</dbReference>
<dbReference type="AlphaFoldDB" id="V5BU13"/>
<name>V5BU13_9GAMM</name>
<keyword evidence="1" id="KW-0812">Transmembrane</keyword>
<keyword evidence="3" id="KW-1185">Reference proteome</keyword>
<evidence type="ECO:0000313" key="3">
    <source>
        <dbReference type="Proteomes" id="UP000017842"/>
    </source>
</evidence>
<proteinExistence type="predicted"/>
<organism evidence="2 3">
    <name type="scientific">Methyloglobulus morosus KoM1</name>
    <dbReference type="NCBI Taxonomy" id="1116472"/>
    <lineage>
        <taxon>Bacteria</taxon>
        <taxon>Pseudomonadati</taxon>
        <taxon>Pseudomonadota</taxon>
        <taxon>Gammaproteobacteria</taxon>
        <taxon>Methylococcales</taxon>
        <taxon>Methylococcaceae</taxon>
        <taxon>Methyloglobulus</taxon>
    </lineage>
</organism>
<comment type="caution">
    <text evidence="2">The sequence shown here is derived from an EMBL/GenBank/DDBJ whole genome shotgun (WGS) entry which is preliminary data.</text>
</comment>
<sequence>MKIFALIGSILLNIVLMALVTYLSLEGCAEKPNGKLGVLSKDLKVGYFNGRDAVFTLPKGLLVRDASATGADWFEPHRFRIVVTSEDKLLVDYSEQDENKNYQHGEYYSADIKKH</sequence>
<keyword evidence="1" id="KW-0472">Membrane</keyword>
<protein>
    <submittedName>
        <fullName evidence="2">Uncharacterized protein</fullName>
    </submittedName>
</protein>
<accession>V5BU13</accession>
<dbReference type="STRING" id="1116472.MGMO_105c00160"/>
<evidence type="ECO:0000313" key="2">
    <source>
        <dbReference type="EMBL" id="ESS71364.1"/>
    </source>
</evidence>
<dbReference type="Proteomes" id="UP000017842">
    <property type="component" value="Unassembled WGS sequence"/>
</dbReference>
<gene>
    <name evidence="2" type="ORF">MGMO_105c00160</name>
</gene>
<evidence type="ECO:0000256" key="1">
    <source>
        <dbReference type="SAM" id="Phobius"/>
    </source>
</evidence>